<feature type="transmembrane region" description="Helical" evidence="6">
    <location>
        <begin position="269"/>
        <end position="295"/>
    </location>
</feature>
<dbReference type="PANTHER" id="PTHR42703">
    <property type="entry name" value="NADH DEHYDROGENASE"/>
    <property type="match status" value="1"/>
</dbReference>
<feature type="transmembrane region" description="Helical" evidence="6">
    <location>
        <begin position="238"/>
        <end position="263"/>
    </location>
</feature>
<reference evidence="8" key="1">
    <citation type="submission" date="2018-05" db="EMBL/GenBank/DDBJ databases">
        <authorList>
            <person name="Lanie J.A."/>
            <person name="Ng W.-L."/>
            <person name="Kazmierczak K.M."/>
            <person name="Andrzejewski T.M."/>
            <person name="Davidsen T.M."/>
            <person name="Wayne K.J."/>
            <person name="Tettelin H."/>
            <person name="Glass J.I."/>
            <person name="Rusch D."/>
            <person name="Podicherti R."/>
            <person name="Tsui H.-C.T."/>
            <person name="Winkler M.E."/>
        </authorList>
    </citation>
    <scope>NUCLEOTIDE SEQUENCE</scope>
</reference>
<evidence type="ECO:0000256" key="2">
    <source>
        <dbReference type="ARBA" id="ARBA00022475"/>
    </source>
</evidence>
<feature type="transmembrane region" description="Helical" evidence="6">
    <location>
        <begin position="60"/>
        <end position="88"/>
    </location>
</feature>
<evidence type="ECO:0000313" key="8">
    <source>
        <dbReference type="EMBL" id="SVA15162.1"/>
    </source>
</evidence>
<feature type="transmembrane region" description="Helical" evidence="6">
    <location>
        <begin position="202"/>
        <end position="226"/>
    </location>
</feature>
<dbReference type="Pfam" id="PF00361">
    <property type="entry name" value="Proton_antipo_M"/>
    <property type="match status" value="1"/>
</dbReference>
<protein>
    <recommendedName>
        <fullName evidence="7">NADH:quinone oxidoreductase/Mrp antiporter transmembrane domain-containing protein</fullName>
    </recommendedName>
</protein>
<feature type="transmembrane region" description="Helical" evidence="6">
    <location>
        <begin position="100"/>
        <end position="119"/>
    </location>
</feature>
<feature type="transmembrane region" description="Helical" evidence="6">
    <location>
        <begin position="367"/>
        <end position="390"/>
    </location>
</feature>
<dbReference type="InterPro" id="IPR050586">
    <property type="entry name" value="CPA3_Na-H_Antiporter_D"/>
</dbReference>
<dbReference type="GO" id="GO:0005886">
    <property type="term" value="C:plasma membrane"/>
    <property type="evidence" value="ECO:0007669"/>
    <property type="project" value="UniProtKB-SubCell"/>
</dbReference>
<evidence type="ECO:0000259" key="7">
    <source>
        <dbReference type="Pfam" id="PF00361"/>
    </source>
</evidence>
<feature type="transmembrane region" description="Helical" evidence="6">
    <location>
        <begin position="155"/>
        <end position="176"/>
    </location>
</feature>
<dbReference type="PANTHER" id="PTHR42703:SF1">
    <property type="entry name" value="NA(+)_H(+) ANTIPORTER SUBUNIT D1"/>
    <property type="match status" value="1"/>
</dbReference>
<evidence type="ECO:0000256" key="6">
    <source>
        <dbReference type="SAM" id="Phobius"/>
    </source>
</evidence>
<keyword evidence="5 6" id="KW-0472">Membrane</keyword>
<dbReference type="InterPro" id="IPR001750">
    <property type="entry name" value="ND/Mrp_TM"/>
</dbReference>
<feature type="transmembrane region" description="Helical" evidence="6">
    <location>
        <begin position="402"/>
        <end position="421"/>
    </location>
</feature>
<dbReference type="InterPro" id="IPR003918">
    <property type="entry name" value="NADH_UbQ_OxRdtase"/>
</dbReference>
<evidence type="ECO:0000256" key="4">
    <source>
        <dbReference type="ARBA" id="ARBA00022989"/>
    </source>
</evidence>
<feature type="transmembrane region" description="Helical" evidence="6">
    <location>
        <begin position="23"/>
        <end position="40"/>
    </location>
</feature>
<feature type="transmembrane region" description="Helical" evidence="6">
    <location>
        <begin position="452"/>
        <end position="471"/>
    </location>
</feature>
<evidence type="ECO:0000256" key="5">
    <source>
        <dbReference type="ARBA" id="ARBA00023136"/>
    </source>
</evidence>
<sequence length="508" mass="53631">VVIPLATAVASLALIRRRLAQRVLGLASLGSMLVLALGWLSEIRDGDVLVSQMGGWPAPYGITLVFDSLSGLLLCAGLVVALGCYVHSFSVIDPGMERRYFHPLIQLLIVGVNQCFLTGDLFNLFVGFEIMLMASYGLLVIGGSRRQMGQAYKYLVLNLIASTVFVISAGLVYGMFGTLNLADLARIVEGRVASGEGLPTGFVGVSVLLLFVFGAKGAFFPLWFWLPDTYHTCPVPVAALFSGLLTKVGVYAVARTFPLIFAVGEARDVVVPLLLVSAAATMLLGVLGAVSLNNVRRILAVHVVSQVGYMVFGLSLMTTAGLAGALYYMVQHMIVKSSLFLCCGVMEQHAGSDDLGRIGGLLKRDRFLGVAFFVAAMSLVGLPPLSGFFGKLVLVREGWTDYWWLSVVALLTGALTLVSMLKVWTKGFWLPPVASEPTPGSDGGAGSGDLRGAYVGIGFLVAVALFVGLAAEPIYDIAFHAGEQLTDPSAYIEAVDPHGLIAAGGGGG</sequence>
<feature type="non-terminal residue" evidence="8">
    <location>
        <position position="1"/>
    </location>
</feature>
<gene>
    <name evidence="8" type="ORF">METZ01_LOCUS68016</name>
</gene>
<dbReference type="PRINTS" id="PR01437">
    <property type="entry name" value="NUOXDRDTASE4"/>
</dbReference>
<name>A0A381TGA3_9ZZZZ</name>
<comment type="subcellular location">
    <subcellularLocation>
        <location evidence="1">Cell membrane</location>
        <topology evidence="1">Multi-pass membrane protein</topology>
    </subcellularLocation>
</comment>
<feature type="transmembrane region" description="Helical" evidence="6">
    <location>
        <begin position="125"/>
        <end position="143"/>
    </location>
</feature>
<feature type="domain" description="NADH:quinone oxidoreductase/Mrp antiporter transmembrane" evidence="7">
    <location>
        <begin position="119"/>
        <end position="415"/>
    </location>
</feature>
<keyword evidence="3 6" id="KW-0812">Transmembrane</keyword>
<proteinExistence type="predicted"/>
<evidence type="ECO:0000256" key="1">
    <source>
        <dbReference type="ARBA" id="ARBA00004651"/>
    </source>
</evidence>
<organism evidence="8">
    <name type="scientific">marine metagenome</name>
    <dbReference type="NCBI Taxonomy" id="408172"/>
    <lineage>
        <taxon>unclassified sequences</taxon>
        <taxon>metagenomes</taxon>
        <taxon>ecological metagenomes</taxon>
    </lineage>
</organism>
<keyword evidence="4 6" id="KW-1133">Transmembrane helix</keyword>
<feature type="transmembrane region" description="Helical" evidence="6">
    <location>
        <begin position="307"/>
        <end position="330"/>
    </location>
</feature>
<dbReference type="EMBL" id="UINC01004550">
    <property type="protein sequence ID" value="SVA15162.1"/>
    <property type="molecule type" value="Genomic_DNA"/>
</dbReference>
<keyword evidence="2" id="KW-1003">Cell membrane</keyword>
<evidence type="ECO:0000256" key="3">
    <source>
        <dbReference type="ARBA" id="ARBA00022692"/>
    </source>
</evidence>
<dbReference type="AlphaFoldDB" id="A0A381TGA3"/>
<dbReference type="GO" id="GO:0042773">
    <property type="term" value="P:ATP synthesis coupled electron transport"/>
    <property type="evidence" value="ECO:0007669"/>
    <property type="project" value="InterPro"/>
</dbReference>
<dbReference type="GO" id="GO:0008137">
    <property type="term" value="F:NADH dehydrogenase (ubiquinone) activity"/>
    <property type="evidence" value="ECO:0007669"/>
    <property type="project" value="InterPro"/>
</dbReference>
<accession>A0A381TGA3</accession>